<dbReference type="Proteomes" id="UP001301797">
    <property type="component" value="Chromosome"/>
</dbReference>
<keyword evidence="2" id="KW-1185">Reference proteome</keyword>
<accession>A0AA97I2W1</accession>
<dbReference type="EMBL" id="CP043875">
    <property type="protein sequence ID" value="WOF16018.1"/>
    <property type="molecule type" value="Genomic_DNA"/>
</dbReference>
<gene>
    <name evidence="1" type="ORF">F1737_04520</name>
</gene>
<organism evidence="1 2">
    <name type="scientific">Methanochimaera problematica</name>
    <dbReference type="NCBI Taxonomy" id="2609417"/>
    <lineage>
        <taxon>Archaea</taxon>
        <taxon>Methanobacteriati</taxon>
        <taxon>Methanobacteriota</taxon>
        <taxon>Stenosarchaea group</taxon>
        <taxon>Methanomicrobia</taxon>
        <taxon>Methanomicrobiales</taxon>
        <taxon>Methanomicrobiaceae</taxon>
        <taxon>Methanochimaera</taxon>
    </lineage>
</organism>
<sequence length="65" mass="7748">MEKGTKKSPPDATIIYFWPFPDIITRKYMEKSADRITLIKNLKIKKRQFKTPWFLSGQTAKRVFI</sequence>
<dbReference type="KEGG" id="mefw:F1737_04520"/>
<proteinExistence type="predicted"/>
<protein>
    <submittedName>
        <fullName evidence="1">Uncharacterized protein</fullName>
    </submittedName>
</protein>
<evidence type="ECO:0000313" key="1">
    <source>
        <dbReference type="EMBL" id="WOF16018.1"/>
    </source>
</evidence>
<dbReference type="AlphaFoldDB" id="A0AA97I2W1"/>
<name>A0AA97I2W1_9EURY</name>
<reference evidence="1 2" key="1">
    <citation type="submission" date="2019-09" db="EMBL/GenBank/DDBJ databases">
        <title>The complete genome of Methanoplanus sp. FWC-SCC4.</title>
        <authorList>
            <person name="Chen S.-C."/>
            <person name="Zhou Y.-Z."/>
            <person name="Lai M.-C."/>
        </authorList>
    </citation>
    <scope>NUCLEOTIDE SEQUENCE [LARGE SCALE GENOMIC DNA]</scope>
    <source>
        <strain evidence="1 2">FWC-SCC4</strain>
    </source>
</reference>
<evidence type="ECO:0000313" key="2">
    <source>
        <dbReference type="Proteomes" id="UP001301797"/>
    </source>
</evidence>